<evidence type="ECO:0000256" key="1">
    <source>
        <dbReference type="SAM" id="Phobius"/>
    </source>
</evidence>
<sequence length="177" mass="18578">MIKNGKTIAKVGKFGGTTMIGVGFGLGMYDDLKNENKTVGEATAHNTLTTGAGIGASLAAGVGITFLVSNPAGWAVLGGIAIGAGVAFGADIMYQNNTLGLKDGVDWTGHQIDKGIKGYTNLLRKKNKLESQAVDFTANQIKSSYNSLKPKISDLQNDVGASIKEVKKSVNPMKWSW</sequence>
<reference evidence="2" key="1">
    <citation type="submission" date="2022-03" db="EMBL/GenBank/DDBJ databases">
        <title>Complete Genome Sequence of Staphylococcus edaphicus strain CCM 8731.</title>
        <authorList>
            <person name="Rimmer C.O."/>
            <person name="Thomas J.C."/>
        </authorList>
    </citation>
    <scope>NUCLEOTIDE SEQUENCE</scope>
    <source>
        <strain evidence="2">CCM 8731</strain>
    </source>
</reference>
<name>A0ABY4QDZ4_9STAP</name>
<gene>
    <name evidence="2" type="ORF">MNY58_00600</name>
</gene>
<dbReference type="EMBL" id="CP093217">
    <property type="protein sequence ID" value="UQW81647.1"/>
    <property type="molecule type" value="Genomic_DNA"/>
</dbReference>
<organism evidence="2 3">
    <name type="scientific">Staphylococcus edaphicus</name>
    <dbReference type="NCBI Taxonomy" id="1955013"/>
    <lineage>
        <taxon>Bacteria</taxon>
        <taxon>Bacillati</taxon>
        <taxon>Bacillota</taxon>
        <taxon>Bacilli</taxon>
        <taxon>Bacillales</taxon>
        <taxon>Staphylococcaceae</taxon>
        <taxon>Staphylococcus</taxon>
    </lineage>
</organism>
<evidence type="ECO:0000313" key="3">
    <source>
        <dbReference type="Proteomes" id="UP001056588"/>
    </source>
</evidence>
<evidence type="ECO:0000313" key="2">
    <source>
        <dbReference type="EMBL" id="UQW81647.1"/>
    </source>
</evidence>
<keyword evidence="1" id="KW-0812">Transmembrane</keyword>
<dbReference type="Proteomes" id="UP001056588">
    <property type="component" value="Chromosome"/>
</dbReference>
<accession>A0ABY4QDZ4</accession>
<feature type="transmembrane region" description="Helical" evidence="1">
    <location>
        <begin position="74"/>
        <end position="94"/>
    </location>
</feature>
<feature type="transmembrane region" description="Helical" evidence="1">
    <location>
        <begin position="47"/>
        <end position="68"/>
    </location>
</feature>
<keyword evidence="3" id="KW-1185">Reference proteome</keyword>
<keyword evidence="1" id="KW-1133">Transmembrane helix</keyword>
<proteinExistence type="predicted"/>
<evidence type="ECO:0008006" key="4">
    <source>
        <dbReference type="Google" id="ProtNLM"/>
    </source>
</evidence>
<protein>
    <recommendedName>
        <fullName evidence="4">Glycine zipper family protein</fullName>
    </recommendedName>
</protein>
<keyword evidence="1" id="KW-0472">Membrane</keyword>